<proteinExistence type="predicted"/>
<dbReference type="PANTHER" id="PTHR37692">
    <property type="entry name" value="HYPOTHETICAL MEMBRANE SPANNING PROTEIN"/>
    <property type="match status" value="1"/>
</dbReference>
<feature type="transmembrane region" description="Helical" evidence="1">
    <location>
        <begin position="55"/>
        <end position="72"/>
    </location>
</feature>
<sequence length="183" mass="21176">MNSTNNRPTTSKNYTAIVVTLSIVVNALILLLFFSPLGYQGKVTFDIKIFPRLNAIFNSFTFIFLLVALYAIKKRNITLHKRFVLAAFTTTILFAVSYLTYHYLSVETTHYGGEGFMRYFYFFILITHSVLAAIIVPLALFSLIWGWTNQLDKHRKIVRWSMPIWLYVSSTGVLVYLLISPYY</sequence>
<gene>
    <name evidence="2" type="ORF">ACFFMS_25465</name>
</gene>
<keyword evidence="3" id="KW-1185">Reference proteome</keyword>
<feature type="transmembrane region" description="Helical" evidence="1">
    <location>
        <begin position="157"/>
        <end position="179"/>
    </location>
</feature>
<organism evidence="2 3">
    <name type="scientific">Ectobacillus funiculus</name>
    <dbReference type="NCBI Taxonomy" id="137993"/>
    <lineage>
        <taxon>Bacteria</taxon>
        <taxon>Bacillati</taxon>
        <taxon>Bacillota</taxon>
        <taxon>Bacilli</taxon>
        <taxon>Bacillales</taxon>
        <taxon>Bacillaceae</taxon>
        <taxon>Ectobacillus</taxon>
    </lineage>
</organism>
<keyword evidence="1" id="KW-1133">Transmembrane helix</keyword>
<protein>
    <submittedName>
        <fullName evidence="2">DUF420 domain-containing protein</fullName>
    </submittedName>
</protein>
<evidence type="ECO:0000256" key="1">
    <source>
        <dbReference type="SAM" id="Phobius"/>
    </source>
</evidence>
<feature type="transmembrane region" description="Helical" evidence="1">
    <location>
        <begin position="119"/>
        <end position="145"/>
    </location>
</feature>
<reference evidence="2 3" key="1">
    <citation type="submission" date="2024-09" db="EMBL/GenBank/DDBJ databases">
        <authorList>
            <person name="Sun Q."/>
            <person name="Mori K."/>
        </authorList>
    </citation>
    <scope>NUCLEOTIDE SEQUENCE [LARGE SCALE GENOMIC DNA]</scope>
    <source>
        <strain evidence="2 3">JCM 11201</strain>
    </source>
</reference>
<accession>A0ABV5WLR9</accession>
<dbReference type="PANTHER" id="PTHR37692:SF1">
    <property type="entry name" value="DUF420 DOMAIN-CONTAINING PROTEIN"/>
    <property type="match status" value="1"/>
</dbReference>
<dbReference type="InterPro" id="IPR007352">
    <property type="entry name" value="DUF420"/>
</dbReference>
<dbReference type="Pfam" id="PF04238">
    <property type="entry name" value="DUF420"/>
    <property type="match status" value="1"/>
</dbReference>
<feature type="transmembrane region" description="Helical" evidence="1">
    <location>
        <begin position="14"/>
        <end position="35"/>
    </location>
</feature>
<name>A0ABV5WLR9_9BACI</name>
<feature type="transmembrane region" description="Helical" evidence="1">
    <location>
        <begin position="84"/>
        <end position="104"/>
    </location>
</feature>
<comment type="caution">
    <text evidence="2">The sequence shown here is derived from an EMBL/GenBank/DDBJ whole genome shotgun (WGS) entry which is preliminary data.</text>
</comment>
<keyword evidence="1" id="KW-0472">Membrane</keyword>
<dbReference type="Proteomes" id="UP001589609">
    <property type="component" value="Unassembled WGS sequence"/>
</dbReference>
<evidence type="ECO:0000313" key="2">
    <source>
        <dbReference type="EMBL" id="MFB9761592.1"/>
    </source>
</evidence>
<keyword evidence="1" id="KW-0812">Transmembrane</keyword>
<evidence type="ECO:0000313" key="3">
    <source>
        <dbReference type="Proteomes" id="UP001589609"/>
    </source>
</evidence>
<dbReference type="RefSeq" id="WP_129728424.1">
    <property type="nucleotide sequence ID" value="NZ_JAPCYI010000001.1"/>
</dbReference>
<dbReference type="EMBL" id="JBHMAF010000194">
    <property type="protein sequence ID" value="MFB9761592.1"/>
    <property type="molecule type" value="Genomic_DNA"/>
</dbReference>